<dbReference type="Pfam" id="PF17920">
    <property type="entry name" value="TetR_C_16"/>
    <property type="match status" value="1"/>
</dbReference>
<comment type="caution">
    <text evidence="4">The sequence shown here is derived from an EMBL/GenBank/DDBJ whole genome shotgun (WGS) entry which is preliminary data.</text>
</comment>
<dbReference type="RefSeq" id="WP_168017644.1">
    <property type="nucleotide sequence ID" value="NZ_JAATEP010000044.1"/>
</dbReference>
<protein>
    <submittedName>
        <fullName evidence="4">TetR/AcrR family transcriptional regulator</fullName>
    </submittedName>
</protein>
<accession>A0ABX1BE02</accession>
<dbReference type="Gene3D" id="1.10.10.60">
    <property type="entry name" value="Homeodomain-like"/>
    <property type="match status" value="1"/>
</dbReference>
<dbReference type="InterPro" id="IPR001647">
    <property type="entry name" value="HTH_TetR"/>
</dbReference>
<dbReference type="PROSITE" id="PS50977">
    <property type="entry name" value="HTH_TETR_2"/>
    <property type="match status" value="1"/>
</dbReference>
<dbReference type="InterPro" id="IPR009057">
    <property type="entry name" value="Homeodomain-like_sf"/>
</dbReference>
<evidence type="ECO:0000259" key="3">
    <source>
        <dbReference type="PROSITE" id="PS50977"/>
    </source>
</evidence>
<dbReference type="Proteomes" id="UP000696294">
    <property type="component" value="Unassembled WGS sequence"/>
</dbReference>
<evidence type="ECO:0000256" key="2">
    <source>
        <dbReference type="PROSITE-ProRule" id="PRU00335"/>
    </source>
</evidence>
<organism evidence="4 5">
    <name type="scientific">Nonomuraea composti</name>
    <dbReference type="NCBI Taxonomy" id="2720023"/>
    <lineage>
        <taxon>Bacteria</taxon>
        <taxon>Bacillati</taxon>
        <taxon>Actinomycetota</taxon>
        <taxon>Actinomycetes</taxon>
        <taxon>Streptosporangiales</taxon>
        <taxon>Streptosporangiaceae</taxon>
        <taxon>Nonomuraea</taxon>
    </lineage>
</organism>
<dbReference type="PANTHER" id="PTHR30055:SF235">
    <property type="entry name" value="TRANSCRIPTIONAL REGULATORY PROTEIN"/>
    <property type="match status" value="1"/>
</dbReference>
<evidence type="ECO:0000313" key="5">
    <source>
        <dbReference type="Proteomes" id="UP000696294"/>
    </source>
</evidence>
<evidence type="ECO:0000256" key="1">
    <source>
        <dbReference type="ARBA" id="ARBA00023125"/>
    </source>
</evidence>
<evidence type="ECO:0000313" key="4">
    <source>
        <dbReference type="EMBL" id="NJP96008.1"/>
    </source>
</evidence>
<dbReference type="Pfam" id="PF00440">
    <property type="entry name" value="TetR_N"/>
    <property type="match status" value="1"/>
</dbReference>
<name>A0ABX1BE02_9ACTN</name>
<dbReference type="SUPFAM" id="SSF48498">
    <property type="entry name" value="Tetracyclin repressor-like, C-terminal domain"/>
    <property type="match status" value="1"/>
</dbReference>
<dbReference type="InterPro" id="IPR036271">
    <property type="entry name" value="Tet_transcr_reg_TetR-rel_C_sf"/>
</dbReference>
<proteinExistence type="predicted"/>
<dbReference type="SUPFAM" id="SSF46689">
    <property type="entry name" value="Homeodomain-like"/>
    <property type="match status" value="1"/>
</dbReference>
<dbReference type="PANTHER" id="PTHR30055">
    <property type="entry name" value="HTH-TYPE TRANSCRIPTIONAL REGULATOR RUTR"/>
    <property type="match status" value="1"/>
</dbReference>
<gene>
    <name evidence="4" type="ORF">HCN51_42360</name>
</gene>
<dbReference type="Gene3D" id="1.10.357.10">
    <property type="entry name" value="Tetracycline Repressor, domain 2"/>
    <property type="match status" value="1"/>
</dbReference>
<keyword evidence="1 2" id="KW-0238">DNA-binding</keyword>
<dbReference type="EMBL" id="JAATEP010000044">
    <property type="protein sequence ID" value="NJP96008.1"/>
    <property type="molecule type" value="Genomic_DNA"/>
</dbReference>
<reference evidence="4 5" key="1">
    <citation type="submission" date="2020-03" db="EMBL/GenBank/DDBJ databases">
        <title>WGS of actinomycetes isolated from Thailand.</title>
        <authorList>
            <person name="Thawai C."/>
        </authorList>
    </citation>
    <scope>NUCLEOTIDE SEQUENCE [LARGE SCALE GENOMIC DNA]</scope>
    <source>
        <strain evidence="4 5">FMUSA5-5</strain>
    </source>
</reference>
<keyword evidence="5" id="KW-1185">Reference proteome</keyword>
<sequence length="199" mass="21048">MHRTGRRPGTSTTRDEIVSAAAAAFTASGYEAVSVRKVAADAGVDPALVRRFYGGKEQLFTAVVTSVFQPEQAVAMLLDGPRGKLGERLAAYVLDLLGDVRQPGPLLGLMRSAATNDHAAALIRQFLANDMLGKLTQQLGVDQPQLRAALAAGHLVGIAIARYAVRVDALVAAEPDELIAWIAPALQRYLTGRAPARPA</sequence>
<dbReference type="InterPro" id="IPR041678">
    <property type="entry name" value="TetR_C_16"/>
</dbReference>
<feature type="domain" description="HTH tetR-type" evidence="3">
    <location>
        <begin position="11"/>
        <end position="71"/>
    </location>
</feature>
<dbReference type="InterPro" id="IPR050109">
    <property type="entry name" value="HTH-type_TetR-like_transc_reg"/>
</dbReference>
<feature type="DNA-binding region" description="H-T-H motif" evidence="2">
    <location>
        <begin position="34"/>
        <end position="53"/>
    </location>
</feature>